<evidence type="ECO:0000313" key="6">
    <source>
        <dbReference type="Proteomes" id="UP000050827"/>
    </source>
</evidence>
<dbReference type="Gene3D" id="3.40.50.720">
    <property type="entry name" value="NAD(P)-binding Rossmann-like Domain"/>
    <property type="match status" value="1"/>
</dbReference>
<keyword evidence="2" id="KW-0560">Oxidoreductase</keyword>
<dbReference type="SMART" id="SM00822">
    <property type="entry name" value="PKS_KR"/>
    <property type="match status" value="1"/>
</dbReference>
<evidence type="ECO:0000256" key="1">
    <source>
        <dbReference type="ARBA" id="ARBA00006484"/>
    </source>
</evidence>
<dbReference type="PROSITE" id="PS00061">
    <property type="entry name" value="ADH_SHORT"/>
    <property type="match status" value="1"/>
</dbReference>
<reference evidence="5 6" key="1">
    <citation type="submission" date="2015-04" db="EMBL/GenBank/DDBJ databases">
        <title>Complete genome of flavobacterium.</title>
        <authorList>
            <person name="Kwon Y.M."/>
            <person name="Kim S.-J."/>
        </authorList>
    </citation>
    <scope>NUCLEOTIDE SEQUENCE [LARGE SCALE GENOMIC DNA]</scope>
    <source>
        <strain evidence="5 6">DK169</strain>
    </source>
</reference>
<comment type="caution">
    <text evidence="5">The sequence shown here is derived from an EMBL/GenBank/DDBJ whole genome shotgun (WGS) entry which is preliminary data.</text>
</comment>
<keyword evidence="6" id="KW-1185">Reference proteome</keyword>
<dbReference type="FunFam" id="3.40.50.720:FF:000084">
    <property type="entry name" value="Short-chain dehydrogenase reductase"/>
    <property type="match status" value="1"/>
</dbReference>
<gene>
    <name evidence="5" type="ORF">AAY42_10955</name>
</gene>
<dbReference type="Pfam" id="PF13561">
    <property type="entry name" value="adh_short_C2"/>
    <property type="match status" value="1"/>
</dbReference>
<protein>
    <recommendedName>
        <fullName evidence="4">Ketoreductase domain-containing protein</fullName>
    </recommendedName>
</protein>
<evidence type="ECO:0000313" key="5">
    <source>
        <dbReference type="EMBL" id="KQC31729.1"/>
    </source>
</evidence>
<accession>A0A0Q1BLY5</accession>
<dbReference type="OrthoDB" id="9803333at2"/>
<organism evidence="5 6">
    <name type="scientific">Flagellimonas eckloniae</name>
    <dbReference type="NCBI Taxonomy" id="346185"/>
    <lineage>
        <taxon>Bacteria</taxon>
        <taxon>Pseudomonadati</taxon>
        <taxon>Bacteroidota</taxon>
        <taxon>Flavobacteriia</taxon>
        <taxon>Flavobacteriales</taxon>
        <taxon>Flavobacteriaceae</taxon>
        <taxon>Flagellimonas</taxon>
    </lineage>
</organism>
<dbReference type="InterPro" id="IPR020904">
    <property type="entry name" value="Sc_DH/Rdtase_CS"/>
</dbReference>
<evidence type="ECO:0000256" key="2">
    <source>
        <dbReference type="ARBA" id="ARBA00023002"/>
    </source>
</evidence>
<name>A0A0Q1BLY5_9FLAO</name>
<keyword evidence="3" id="KW-0520">NAD</keyword>
<dbReference type="CDD" id="cd05233">
    <property type="entry name" value="SDR_c"/>
    <property type="match status" value="1"/>
</dbReference>
<dbReference type="EMBL" id="LCTZ01000002">
    <property type="protein sequence ID" value="KQC31729.1"/>
    <property type="molecule type" value="Genomic_DNA"/>
</dbReference>
<dbReference type="InterPro" id="IPR057326">
    <property type="entry name" value="KR_dom"/>
</dbReference>
<dbReference type="AlphaFoldDB" id="A0A0Q1BLY5"/>
<evidence type="ECO:0000256" key="3">
    <source>
        <dbReference type="ARBA" id="ARBA00023027"/>
    </source>
</evidence>
<proteinExistence type="inferred from homology"/>
<dbReference type="Proteomes" id="UP000050827">
    <property type="component" value="Unassembled WGS sequence"/>
</dbReference>
<dbReference type="InterPro" id="IPR002347">
    <property type="entry name" value="SDR_fam"/>
</dbReference>
<dbReference type="PRINTS" id="PR00081">
    <property type="entry name" value="GDHRDH"/>
</dbReference>
<dbReference type="InterPro" id="IPR036291">
    <property type="entry name" value="NAD(P)-bd_dom_sf"/>
</dbReference>
<feature type="domain" description="Ketoreductase" evidence="4">
    <location>
        <begin position="7"/>
        <end position="181"/>
    </location>
</feature>
<dbReference type="PATRIC" id="fig|1547436.3.peg.2266"/>
<dbReference type="RefSeq" id="WP_055397892.1">
    <property type="nucleotide sequence ID" value="NZ_LCTZ01000002.1"/>
</dbReference>
<dbReference type="PANTHER" id="PTHR24321">
    <property type="entry name" value="DEHYDROGENASES, SHORT CHAIN"/>
    <property type="match status" value="1"/>
</dbReference>
<dbReference type="SUPFAM" id="SSF51735">
    <property type="entry name" value="NAD(P)-binding Rossmann-fold domains"/>
    <property type="match status" value="1"/>
</dbReference>
<evidence type="ECO:0000259" key="4">
    <source>
        <dbReference type="SMART" id="SM00822"/>
    </source>
</evidence>
<dbReference type="PANTHER" id="PTHR24321:SF8">
    <property type="entry name" value="ESTRADIOL 17-BETA-DEHYDROGENASE 8-RELATED"/>
    <property type="match status" value="1"/>
</dbReference>
<dbReference type="PRINTS" id="PR00080">
    <property type="entry name" value="SDRFAMILY"/>
</dbReference>
<dbReference type="GO" id="GO:0016491">
    <property type="term" value="F:oxidoreductase activity"/>
    <property type="evidence" value="ECO:0007669"/>
    <property type="project" value="UniProtKB-KW"/>
</dbReference>
<sequence length="249" mass="26288">MKKLENKVAVITGATSGMGLQTAKRYLEEGAKVVLTGRSQEKLAALENELSGDYLLVKAEASSISDSKDLIAKTVEKFGKIDVLFLNAGVFRLETIDGLTEEIFDEVHNINVKGPLFTVKAAYNDLNEGASIIFNTSITNVKGFGGMAAYAASKAALRSVTRTLASEFGPKGIRVNAIAPGPIDTPIYGKHNVPQENIDELATSLPSMVSLGRFGNADEVATTALFLASSDSSYITGAEIPVDGGLAQV</sequence>
<comment type="similarity">
    <text evidence="1">Belongs to the short-chain dehydrogenases/reductases (SDR) family.</text>
</comment>
<dbReference type="STRING" id="346185.AAY42_10955"/>